<evidence type="ECO:0008006" key="3">
    <source>
        <dbReference type="Google" id="ProtNLM"/>
    </source>
</evidence>
<dbReference type="Proteomes" id="UP000621670">
    <property type="component" value="Unassembled WGS sequence"/>
</dbReference>
<protein>
    <recommendedName>
        <fullName evidence="3">TonB-dependent receptor plug domain-containing protein</fullName>
    </recommendedName>
</protein>
<evidence type="ECO:0000313" key="1">
    <source>
        <dbReference type="EMBL" id="MBC5863578.1"/>
    </source>
</evidence>
<proteinExistence type="predicted"/>
<sequence>MVQQPILIKHQNIVPKVLHGNRNQSILKKKMRVYLASNFDRNACGDQNYNINQKLNNQHMKKIISTFFLLLTFSIYSQNRYELVDEGNDKLFLSDSISKMAIKSLITDKPIVVVDGIPFRYQDLENQKLQLSKSEIAKIIAIDKQKGISIFGNFGEAGVVIITTNRPKKVN</sequence>
<accession>A0ABR7JGF4</accession>
<organism evidence="1 2">
    <name type="scientific">Flavobacterium turcicum</name>
    <dbReference type="NCBI Taxonomy" id="2764718"/>
    <lineage>
        <taxon>Bacteria</taxon>
        <taxon>Pseudomonadati</taxon>
        <taxon>Bacteroidota</taxon>
        <taxon>Flavobacteriia</taxon>
        <taxon>Flavobacteriales</taxon>
        <taxon>Flavobacteriaceae</taxon>
        <taxon>Flavobacterium</taxon>
    </lineage>
</organism>
<reference evidence="1 2" key="1">
    <citation type="submission" date="2020-08" db="EMBL/GenBank/DDBJ databases">
        <title>Description of novel Flavobacterium F-400 isolate.</title>
        <authorList>
            <person name="Saticioglu I."/>
            <person name="Duman M."/>
            <person name="Altun S."/>
        </authorList>
    </citation>
    <scope>NUCLEOTIDE SEQUENCE [LARGE SCALE GENOMIC DNA]</scope>
    <source>
        <strain evidence="1 2">F-400</strain>
    </source>
</reference>
<comment type="caution">
    <text evidence="1">The sequence shown here is derived from an EMBL/GenBank/DDBJ whole genome shotgun (WGS) entry which is preliminary data.</text>
</comment>
<dbReference type="RefSeq" id="WP_187038248.1">
    <property type="nucleotide sequence ID" value="NZ_JACRUM010000004.1"/>
</dbReference>
<evidence type="ECO:0000313" key="2">
    <source>
        <dbReference type="Proteomes" id="UP000621670"/>
    </source>
</evidence>
<gene>
    <name evidence="1" type="ORF">H8R26_09095</name>
</gene>
<name>A0ABR7JGF4_9FLAO</name>
<keyword evidence="2" id="KW-1185">Reference proteome</keyword>
<dbReference type="EMBL" id="JACRUM010000004">
    <property type="protein sequence ID" value="MBC5863578.1"/>
    <property type="molecule type" value="Genomic_DNA"/>
</dbReference>